<dbReference type="EMBL" id="JARJCM010000013">
    <property type="protein sequence ID" value="KAJ7042242.1"/>
    <property type="molecule type" value="Genomic_DNA"/>
</dbReference>
<dbReference type="AlphaFoldDB" id="A0AAD6TAW1"/>
<proteinExistence type="predicted"/>
<name>A0AAD6TAW1_9AGAR</name>
<reference evidence="2" key="1">
    <citation type="submission" date="2023-03" db="EMBL/GenBank/DDBJ databases">
        <title>Massive genome expansion in bonnet fungi (Mycena s.s.) driven by repeated elements and novel gene families across ecological guilds.</title>
        <authorList>
            <consortium name="Lawrence Berkeley National Laboratory"/>
            <person name="Harder C.B."/>
            <person name="Miyauchi S."/>
            <person name="Viragh M."/>
            <person name="Kuo A."/>
            <person name="Thoen E."/>
            <person name="Andreopoulos B."/>
            <person name="Lu D."/>
            <person name="Skrede I."/>
            <person name="Drula E."/>
            <person name="Henrissat B."/>
            <person name="Morin E."/>
            <person name="Kohler A."/>
            <person name="Barry K."/>
            <person name="LaButti K."/>
            <person name="Morin E."/>
            <person name="Salamov A."/>
            <person name="Lipzen A."/>
            <person name="Mereny Z."/>
            <person name="Hegedus B."/>
            <person name="Baldrian P."/>
            <person name="Stursova M."/>
            <person name="Weitz H."/>
            <person name="Taylor A."/>
            <person name="Grigoriev I.V."/>
            <person name="Nagy L.G."/>
            <person name="Martin F."/>
            <person name="Kauserud H."/>
        </authorList>
    </citation>
    <scope>NUCLEOTIDE SEQUENCE</scope>
    <source>
        <strain evidence="2">CBHHK200</strain>
    </source>
</reference>
<evidence type="ECO:0000256" key="1">
    <source>
        <dbReference type="SAM" id="MobiDB-lite"/>
    </source>
</evidence>
<protein>
    <submittedName>
        <fullName evidence="2">Uncharacterized protein</fullName>
    </submittedName>
</protein>
<gene>
    <name evidence="2" type="ORF">C8F04DRAFT_1176402</name>
</gene>
<evidence type="ECO:0000313" key="2">
    <source>
        <dbReference type="EMBL" id="KAJ7042242.1"/>
    </source>
</evidence>
<evidence type="ECO:0000313" key="3">
    <source>
        <dbReference type="Proteomes" id="UP001218188"/>
    </source>
</evidence>
<sequence length="573" mass="64739">MSPTKGTLYEYDMMLAITQDTINRQFKVLFDTDNPLNYDEKLIPHDMKLGYLKYDKKTKTWVESKEGVTATIECPTVDLVDCGTTTDQYRSVRIKIKMSKATLSYYNEGTLEEEDLGGHSVSWIAHIGQRNVQDLQKEAMTTDAKKAIEDALKVHKDKLPNEVFLVTSIFCLFESTQVANSFKFTDATGKDIADAAIASTFLIKLQQTYARLDKKDHPWVLGYGISVDIPKKEAGTPLFYPSKFWFSTTPLANDPGNSTLNYCIIDNGFHDENLVDPTKNLMAGVMTSNDKTFVDLTRASNLKSDGVMGFSKTQYINRWIVPEILDQCTWATELTYRKDKSNDDRPKRGTHKVTMDEENRKAHRKDEWDGDWVIYSEPYLVGNVDEPPDAGGQPLRVEYIAWSEKISGSSTVDVEYWSVLQDESGSIPIDKKRLVHLKMTVHIKLETQILYGETFKAKYNYVETFDWNGTFHISTGTDGRWTMAPEPSEATVRDGKLLSGGRTMVLSGGPTFSAIGDPLSSFQLRFKEKYISPTLKTIDLCVVMPAGNVFTFLGLDSDDTGNIYTHIKYKTTL</sequence>
<feature type="region of interest" description="Disordered" evidence="1">
    <location>
        <begin position="339"/>
        <end position="358"/>
    </location>
</feature>
<comment type="caution">
    <text evidence="2">The sequence shown here is derived from an EMBL/GenBank/DDBJ whole genome shotgun (WGS) entry which is preliminary data.</text>
</comment>
<accession>A0AAD6TAW1</accession>
<organism evidence="2 3">
    <name type="scientific">Mycena alexandri</name>
    <dbReference type="NCBI Taxonomy" id="1745969"/>
    <lineage>
        <taxon>Eukaryota</taxon>
        <taxon>Fungi</taxon>
        <taxon>Dikarya</taxon>
        <taxon>Basidiomycota</taxon>
        <taxon>Agaricomycotina</taxon>
        <taxon>Agaricomycetes</taxon>
        <taxon>Agaricomycetidae</taxon>
        <taxon>Agaricales</taxon>
        <taxon>Marasmiineae</taxon>
        <taxon>Mycenaceae</taxon>
        <taxon>Mycena</taxon>
    </lineage>
</organism>
<keyword evidence="3" id="KW-1185">Reference proteome</keyword>
<dbReference type="Proteomes" id="UP001218188">
    <property type="component" value="Unassembled WGS sequence"/>
</dbReference>